<comment type="caution">
    <text evidence="2">The sequence shown here is derived from an EMBL/GenBank/DDBJ whole genome shotgun (WGS) entry which is preliminary data.</text>
</comment>
<protein>
    <submittedName>
        <fullName evidence="2">Uncharacterized protein</fullName>
    </submittedName>
</protein>
<evidence type="ECO:0000313" key="2">
    <source>
        <dbReference type="EMBL" id="RUP48871.1"/>
    </source>
</evidence>
<evidence type="ECO:0000256" key="1">
    <source>
        <dbReference type="SAM" id="MobiDB-lite"/>
    </source>
</evidence>
<feature type="compositionally biased region" description="Polar residues" evidence="1">
    <location>
        <begin position="45"/>
        <end position="73"/>
    </location>
</feature>
<dbReference type="Proteomes" id="UP000268093">
    <property type="component" value="Unassembled WGS sequence"/>
</dbReference>
<keyword evidence="3" id="KW-1185">Reference proteome</keyword>
<reference evidence="2 3" key="1">
    <citation type="journal article" date="2018" name="New Phytol.">
        <title>Phylogenomics of Endogonaceae and evolution of mycorrhizas within Mucoromycota.</title>
        <authorList>
            <person name="Chang Y."/>
            <person name="Desiro A."/>
            <person name="Na H."/>
            <person name="Sandor L."/>
            <person name="Lipzen A."/>
            <person name="Clum A."/>
            <person name="Barry K."/>
            <person name="Grigoriev I.V."/>
            <person name="Martin F.M."/>
            <person name="Stajich J.E."/>
            <person name="Smith M.E."/>
            <person name="Bonito G."/>
            <person name="Spatafora J.W."/>
        </authorList>
    </citation>
    <scope>NUCLEOTIDE SEQUENCE [LARGE SCALE GENOMIC DNA]</scope>
    <source>
        <strain evidence="2 3">GMNB39</strain>
    </source>
</reference>
<dbReference type="AlphaFoldDB" id="A0A433DDE4"/>
<sequence>MLSGVSRVIEYMSPMICSHKDISKPSDARVQRPSHKASGAPAINTYASDTSNSLSDTHGLTDMSQITSTTSGTEGVPGFPCAGLDGNC</sequence>
<accession>A0A433DDE4</accession>
<name>A0A433DDE4_9FUNG</name>
<feature type="compositionally biased region" description="Basic and acidic residues" evidence="1">
    <location>
        <begin position="20"/>
        <end position="30"/>
    </location>
</feature>
<organism evidence="2 3">
    <name type="scientific">Jimgerdemannia flammicorona</name>
    <dbReference type="NCBI Taxonomy" id="994334"/>
    <lineage>
        <taxon>Eukaryota</taxon>
        <taxon>Fungi</taxon>
        <taxon>Fungi incertae sedis</taxon>
        <taxon>Mucoromycota</taxon>
        <taxon>Mucoromycotina</taxon>
        <taxon>Endogonomycetes</taxon>
        <taxon>Endogonales</taxon>
        <taxon>Endogonaceae</taxon>
        <taxon>Jimgerdemannia</taxon>
    </lineage>
</organism>
<gene>
    <name evidence="2" type="ORF">BC936DRAFT_143783</name>
</gene>
<proteinExistence type="predicted"/>
<feature type="region of interest" description="Disordered" evidence="1">
    <location>
        <begin position="20"/>
        <end position="76"/>
    </location>
</feature>
<evidence type="ECO:0000313" key="3">
    <source>
        <dbReference type="Proteomes" id="UP000268093"/>
    </source>
</evidence>
<dbReference type="EMBL" id="RBNI01002857">
    <property type="protein sequence ID" value="RUP48871.1"/>
    <property type="molecule type" value="Genomic_DNA"/>
</dbReference>